<evidence type="ECO:0000313" key="5">
    <source>
        <dbReference type="EMBL" id="OWJ54627.1"/>
    </source>
</evidence>
<dbReference type="Proteomes" id="UP000196694">
    <property type="component" value="Unassembled WGS sequence"/>
</dbReference>
<dbReference type="InterPro" id="IPR046470">
    <property type="entry name" value="SAM_HAT_C"/>
</dbReference>
<dbReference type="SUPFAM" id="SSF101852">
    <property type="entry name" value="Bacterial fluorinating enzyme, C-terminal domain"/>
    <property type="match status" value="1"/>
</dbReference>
<gene>
    <name evidence="5" type="ORF">Pdsh_06295</name>
</gene>
<feature type="domain" description="S-adenosyl-l-methionine hydroxide adenosyltransferase N-terminal" evidence="3">
    <location>
        <begin position="43"/>
        <end position="188"/>
    </location>
</feature>
<sequence length="310" mass="33986">MVCRSRSVAPALGLPRRLHKVLTRVLLRLVLWGLAPRGRGLVVYMSDFGWRDPYVGIVKGVIESIGMGRIRVIDLTHDIAVFSVISGAYVLYTSYRYYPPGTVFLAVVDPGVGTERKPVAIETRNYYFVGPDNGLLYPAAAEDGILRVHVLDNEAVYRKPVSMSFHGRDIFSPAAALLALGVGIEALGSPMEPGELVKLSLRKQCSGTEEEIEAEVVYIDRFGNAALGLERGCLNTLCRWGEVEVVSGKRKRRARCLPVFSHAEPGELVFYMNSLGFPELAVNLGSAAEELGLQVGSRVVMRPVQAKEKP</sequence>
<dbReference type="InterPro" id="IPR023227">
    <property type="entry name" value="SAM_OH_AdoTrfase_C_sf"/>
</dbReference>
<dbReference type="RefSeq" id="WP_088171951.1">
    <property type="nucleotide sequence ID" value="NZ_NCQP01000003.1"/>
</dbReference>
<dbReference type="PANTHER" id="PTHR35092">
    <property type="entry name" value="CHLORINASE MJ1651"/>
    <property type="match status" value="1"/>
</dbReference>
<accession>A0A211YP40</accession>
<dbReference type="Gene3D" id="3.40.50.10790">
    <property type="entry name" value="S-adenosyl-l-methionine hydroxide adenosyltransferase, N-terminal"/>
    <property type="match status" value="1"/>
</dbReference>
<comment type="caution">
    <text evidence="5">The sequence shown here is derived from an EMBL/GenBank/DDBJ whole genome shotgun (WGS) entry which is preliminary data.</text>
</comment>
<evidence type="ECO:0000259" key="3">
    <source>
        <dbReference type="Pfam" id="PF01887"/>
    </source>
</evidence>
<dbReference type="InterPro" id="IPR002747">
    <property type="entry name" value="SAM_OH_AdoTrfase"/>
</dbReference>
<evidence type="ECO:0000313" key="6">
    <source>
        <dbReference type="Proteomes" id="UP000196694"/>
    </source>
</evidence>
<protein>
    <recommendedName>
        <fullName evidence="7">SAM-dependent chlorinase/fluorinase</fullName>
    </recommendedName>
</protein>
<dbReference type="InterPro" id="IPR023228">
    <property type="entry name" value="SAM_OH_AdoTrfase_N_sf"/>
</dbReference>
<evidence type="ECO:0000256" key="2">
    <source>
        <dbReference type="ARBA" id="ARBA00024035"/>
    </source>
</evidence>
<evidence type="ECO:0000259" key="4">
    <source>
        <dbReference type="Pfam" id="PF20257"/>
    </source>
</evidence>
<keyword evidence="1" id="KW-0949">S-adenosyl-L-methionine</keyword>
<proteinExistence type="inferred from homology"/>
<dbReference type="Pfam" id="PF01887">
    <property type="entry name" value="SAM_HAT_N"/>
    <property type="match status" value="1"/>
</dbReference>
<evidence type="ECO:0000256" key="1">
    <source>
        <dbReference type="ARBA" id="ARBA00022691"/>
    </source>
</evidence>
<dbReference type="Gene3D" id="2.40.30.90">
    <property type="entry name" value="Bacterial fluorinating enzyme like"/>
    <property type="match status" value="1"/>
</dbReference>
<keyword evidence="6" id="KW-1185">Reference proteome</keyword>
<name>A0A211YP40_9CREN</name>
<comment type="similarity">
    <text evidence="2">Belongs to the SAM hydrolase / SAM-dependent halogenase family.</text>
</comment>
<feature type="domain" description="S-adenosyl-l-methionine hydroxide adenosyltransferase C-terminal" evidence="4">
    <location>
        <begin position="214"/>
        <end position="299"/>
    </location>
</feature>
<organism evidence="5 6">
    <name type="scientific">Pyrodictium delaneyi</name>
    <dbReference type="NCBI Taxonomy" id="1273541"/>
    <lineage>
        <taxon>Archaea</taxon>
        <taxon>Thermoproteota</taxon>
        <taxon>Thermoprotei</taxon>
        <taxon>Desulfurococcales</taxon>
        <taxon>Pyrodictiaceae</taxon>
        <taxon>Pyrodictium</taxon>
    </lineage>
</organism>
<dbReference type="Pfam" id="PF20257">
    <property type="entry name" value="SAM_HAT_C"/>
    <property type="match status" value="1"/>
</dbReference>
<reference evidence="5 6" key="1">
    <citation type="submission" date="2017-05" db="EMBL/GenBank/DDBJ databases">
        <title>The draft genome of the hyperthermophilic archaeon 'Pyrodictium delaneyi strain Hulk', an iron and nitrate reducer, reveals the capacity for sulfate reduction.</title>
        <authorList>
            <person name="Demey L.M."/>
            <person name="Miller C."/>
            <person name="Manzella M."/>
            <person name="Reguera G."/>
            <person name="Kashefi K."/>
        </authorList>
    </citation>
    <scope>NUCLEOTIDE SEQUENCE [LARGE SCALE GENOMIC DNA]</scope>
    <source>
        <strain evidence="5 6">Hulk</strain>
    </source>
</reference>
<dbReference type="EMBL" id="NCQP01000003">
    <property type="protein sequence ID" value="OWJ54627.1"/>
    <property type="molecule type" value="Genomic_DNA"/>
</dbReference>
<dbReference type="AlphaFoldDB" id="A0A211YP40"/>
<dbReference type="SUPFAM" id="SSF102522">
    <property type="entry name" value="Bacterial fluorinating enzyme, N-terminal domain"/>
    <property type="match status" value="1"/>
</dbReference>
<dbReference type="PANTHER" id="PTHR35092:SF1">
    <property type="entry name" value="CHLORINASE MJ1651"/>
    <property type="match status" value="1"/>
</dbReference>
<dbReference type="InterPro" id="IPR046469">
    <property type="entry name" value="SAM_HAT_N"/>
</dbReference>
<evidence type="ECO:0008006" key="7">
    <source>
        <dbReference type="Google" id="ProtNLM"/>
    </source>
</evidence>
<dbReference type="PIRSF" id="PIRSF006779">
    <property type="entry name" value="UCP006779"/>
    <property type="match status" value="1"/>
</dbReference>